<dbReference type="EMBL" id="FOIZ01000001">
    <property type="protein sequence ID" value="SEW28521.1"/>
    <property type="molecule type" value="Genomic_DNA"/>
</dbReference>
<dbReference type="STRING" id="364200.SAMN04488515_2025"/>
<reference evidence="2 3" key="1">
    <citation type="submission" date="2016-10" db="EMBL/GenBank/DDBJ databases">
        <authorList>
            <person name="de Groot N.N."/>
        </authorList>
    </citation>
    <scope>NUCLEOTIDE SEQUENCE [LARGE SCALE GENOMIC DNA]</scope>
    <source>
        <strain evidence="2 3">DSM 17925</strain>
    </source>
</reference>
<dbReference type="GO" id="GO:0016740">
    <property type="term" value="F:transferase activity"/>
    <property type="evidence" value="ECO:0007669"/>
    <property type="project" value="UniProtKB-KW"/>
</dbReference>
<feature type="domain" description="Polysaccharide pyruvyl transferase" evidence="1">
    <location>
        <begin position="17"/>
        <end position="300"/>
    </location>
</feature>
<dbReference type="Proteomes" id="UP000199167">
    <property type="component" value="Unassembled WGS sequence"/>
</dbReference>
<sequence length="370" mass="39964">MSSTRPVIEIAGVWLPNKGAELMAHATIAALRKRLPDAQFRSPQQGPDAMRAEIGMPAMPQNRGQLWRLVPFAGERLAFRAKRPEITHVIDISGFAYGDHWGAKKARRRVGAYLRAGYPTYVMPQAFGPFTDPTLADEMRFILPRLGMVAARDAVSLDHLQKLNAGVDIPKMPDITLGLDISARDVTKPAGPYGCVVVNAQLMKAGALDEDGINALFGGVITAMKNASVTPVVVLHEPRADAALSQTLADAHGVQMIALDDARDIKAFIAGSTCTVTARFHGLANALSTGVPAFAVSWSHKYKELLSDFGCADAIFDGDTDAFLSTLRHFLNDDAAQAQRRAALQAKVAQIKPQLETWWDTLADKIQASG</sequence>
<gene>
    <name evidence="2" type="ORF">SAMN04488515_2025</name>
</gene>
<dbReference type="PANTHER" id="PTHR36836">
    <property type="entry name" value="COLANIC ACID BIOSYNTHESIS PROTEIN WCAK"/>
    <property type="match status" value="1"/>
</dbReference>
<evidence type="ECO:0000313" key="3">
    <source>
        <dbReference type="Proteomes" id="UP000199167"/>
    </source>
</evidence>
<evidence type="ECO:0000259" key="1">
    <source>
        <dbReference type="Pfam" id="PF04230"/>
    </source>
</evidence>
<dbReference type="InterPro" id="IPR007345">
    <property type="entry name" value="Polysacch_pyruvyl_Trfase"/>
</dbReference>
<evidence type="ECO:0000313" key="2">
    <source>
        <dbReference type="EMBL" id="SEW28521.1"/>
    </source>
</evidence>
<keyword evidence="3" id="KW-1185">Reference proteome</keyword>
<dbReference type="SUPFAM" id="SSF53756">
    <property type="entry name" value="UDP-Glycosyltransferase/glycogen phosphorylase"/>
    <property type="match status" value="1"/>
</dbReference>
<dbReference type="AlphaFoldDB" id="A0A1I0QMS7"/>
<protein>
    <submittedName>
        <fullName evidence="2">Polysaccharide pyruvyl transferase family protein WcaK</fullName>
    </submittedName>
</protein>
<proteinExistence type="predicted"/>
<accession>A0A1I0QMS7</accession>
<organism evidence="2 3">
    <name type="scientific">Cognatiyoonia koreensis</name>
    <dbReference type="NCBI Taxonomy" id="364200"/>
    <lineage>
        <taxon>Bacteria</taxon>
        <taxon>Pseudomonadati</taxon>
        <taxon>Pseudomonadota</taxon>
        <taxon>Alphaproteobacteria</taxon>
        <taxon>Rhodobacterales</taxon>
        <taxon>Paracoccaceae</taxon>
        <taxon>Cognatiyoonia</taxon>
    </lineage>
</organism>
<dbReference type="Pfam" id="PF04230">
    <property type="entry name" value="PS_pyruv_trans"/>
    <property type="match status" value="1"/>
</dbReference>
<name>A0A1I0QMS7_9RHOB</name>
<keyword evidence="2" id="KW-0808">Transferase</keyword>
<dbReference type="RefSeq" id="WP_165611816.1">
    <property type="nucleotide sequence ID" value="NZ_FOIZ01000001.1"/>
</dbReference>
<dbReference type="PANTHER" id="PTHR36836:SF1">
    <property type="entry name" value="COLANIC ACID BIOSYNTHESIS PROTEIN WCAK"/>
    <property type="match status" value="1"/>
</dbReference>